<organism evidence="3 4">
    <name type="scientific">Acanthosepion pharaonis</name>
    <name type="common">Pharaoh cuttlefish</name>
    <name type="synonym">Sepia pharaonis</name>
    <dbReference type="NCBI Taxonomy" id="158019"/>
    <lineage>
        <taxon>Eukaryota</taxon>
        <taxon>Metazoa</taxon>
        <taxon>Spiralia</taxon>
        <taxon>Lophotrochozoa</taxon>
        <taxon>Mollusca</taxon>
        <taxon>Cephalopoda</taxon>
        <taxon>Coleoidea</taxon>
        <taxon>Decapodiformes</taxon>
        <taxon>Sepiida</taxon>
        <taxon>Sepiina</taxon>
        <taxon>Sepiidae</taxon>
        <taxon>Acanthosepion</taxon>
    </lineage>
</organism>
<feature type="compositionally biased region" description="Basic and acidic residues" evidence="1">
    <location>
        <begin position="566"/>
        <end position="578"/>
    </location>
</feature>
<keyword evidence="2" id="KW-1133">Transmembrane helix</keyword>
<feature type="compositionally biased region" description="Low complexity" evidence="1">
    <location>
        <begin position="150"/>
        <end position="159"/>
    </location>
</feature>
<protein>
    <submittedName>
        <fullName evidence="3">Uncharacterized protein</fullName>
    </submittedName>
</protein>
<dbReference type="EMBL" id="CAHIKZ030000408">
    <property type="protein sequence ID" value="CAE1172764.1"/>
    <property type="molecule type" value="Genomic_DNA"/>
</dbReference>
<dbReference type="AlphaFoldDB" id="A0A812B7H3"/>
<feature type="transmembrane region" description="Helical" evidence="2">
    <location>
        <begin position="51"/>
        <end position="73"/>
    </location>
</feature>
<feature type="compositionally biased region" description="Basic and acidic residues" evidence="1">
    <location>
        <begin position="232"/>
        <end position="269"/>
    </location>
</feature>
<dbReference type="Proteomes" id="UP000597762">
    <property type="component" value="Unassembled WGS sequence"/>
</dbReference>
<dbReference type="OrthoDB" id="6129702at2759"/>
<feature type="region of interest" description="Disordered" evidence="1">
    <location>
        <begin position="232"/>
        <end position="279"/>
    </location>
</feature>
<feature type="region of interest" description="Disordered" evidence="1">
    <location>
        <begin position="297"/>
        <end position="376"/>
    </location>
</feature>
<keyword evidence="4" id="KW-1185">Reference proteome</keyword>
<feature type="compositionally biased region" description="Polar residues" evidence="1">
    <location>
        <begin position="551"/>
        <end position="565"/>
    </location>
</feature>
<name>A0A812B7H3_ACAPH</name>
<feature type="transmembrane region" description="Helical" evidence="2">
    <location>
        <begin position="12"/>
        <end position="39"/>
    </location>
</feature>
<feature type="compositionally biased region" description="Basic and acidic residues" evidence="1">
    <location>
        <begin position="321"/>
        <end position="350"/>
    </location>
</feature>
<evidence type="ECO:0000256" key="2">
    <source>
        <dbReference type="SAM" id="Phobius"/>
    </source>
</evidence>
<keyword evidence="2" id="KW-0812">Transmembrane</keyword>
<feature type="region of interest" description="Disordered" evidence="1">
    <location>
        <begin position="150"/>
        <end position="185"/>
    </location>
</feature>
<evidence type="ECO:0000313" key="4">
    <source>
        <dbReference type="Proteomes" id="UP000597762"/>
    </source>
</evidence>
<evidence type="ECO:0000256" key="1">
    <source>
        <dbReference type="SAM" id="MobiDB-lite"/>
    </source>
</evidence>
<proteinExistence type="predicted"/>
<feature type="compositionally biased region" description="Basic and acidic residues" evidence="1">
    <location>
        <begin position="594"/>
        <end position="605"/>
    </location>
</feature>
<comment type="caution">
    <text evidence="3">The sequence shown here is derived from an EMBL/GenBank/DDBJ whole genome shotgun (WGS) entry which is preliminary data.</text>
</comment>
<gene>
    <name evidence="3" type="ORF">SPHA_12252</name>
</gene>
<feature type="compositionally biased region" description="Basic and acidic residues" evidence="1">
    <location>
        <begin position="471"/>
        <end position="483"/>
    </location>
</feature>
<feature type="region of interest" description="Disordered" evidence="1">
    <location>
        <begin position="427"/>
        <end position="500"/>
    </location>
</feature>
<feature type="compositionally biased region" description="Basic and acidic residues" evidence="1">
    <location>
        <begin position="431"/>
        <end position="447"/>
    </location>
</feature>
<feature type="region of interest" description="Disordered" evidence="1">
    <location>
        <begin position="551"/>
        <end position="623"/>
    </location>
</feature>
<reference evidence="3" key="1">
    <citation type="submission" date="2021-01" db="EMBL/GenBank/DDBJ databases">
        <authorList>
            <person name="Li R."/>
            <person name="Bekaert M."/>
        </authorList>
    </citation>
    <scope>NUCLEOTIDE SEQUENCE</scope>
    <source>
        <strain evidence="3">Farmed</strain>
    </source>
</reference>
<accession>A0A812B7H3</accession>
<sequence>MLFVLSPTPMLVFLFSTAIHSLLYSVSFHIHVLFSFFIFSHTVSLYSLSLCLRLLSLPFSVCAFSLSLCLRLLSLPLSAPSLSPSVCLSSLLSPSVCPSSLSLCLRLLLFFSVTTTSLSFPELELNNYKPDETRGDPSLSGTGVCSTETVETSKVTSEEVSTDKIHSPAASEENVQGGRVLPSRSDAGIFENEPAVLEGVARYTECKDEDKLPEQGTARNLAARFKEIQDESVRPSVSQKRDITPERFEEKSEFVSEPRSKIETYEGKAESGIFESQPEELSESIVSGYVKNEEKLPEKGTTDNILQKFKDIQSTPVQKENQGKREITPDRSGKSEYVSEPRTSFEEYVGKPESGIFESQPVRDPNVIRPEDEDEEEILPNQGTARNLVAKFKKLQEEQPYVPKKPIDILPSNTSVEPSIVESKPISLEGVVKEGDETEEKYPEKGQTRNLLAKFREIESGGGSQSPSPRSRKEFTPPREHPRGINSGNQESGVYENTPKKGLEYQPVKIEGGIFENEPVSRPDVVKEADRFEERLPEQGTARNLLSKFKQIQNDASVKSPTSPRSMKEFTPPRDDLPTHQTGLNESGIVENEPQYRPDVLREADTDWNEGMPSKGSAKSVVDKFKCIQEEAKKESVKAMPKKLN</sequence>
<keyword evidence="2" id="KW-0472">Membrane</keyword>
<evidence type="ECO:0000313" key="3">
    <source>
        <dbReference type="EMBL" id="CAE1172764.1"/>
    </source>
</evidence>